<dbReference type="PANTHER" id="PTHR23282">
    <property type="entry name" value="APICAL ENDOSOMAL GLYCOPROTEIN PRECURSOR"/>
    <property type="match status" value="1"/>
</dbReference>
<dbReference type="PROSITE" id="PS00740">
    <property type="entry name" value="MAM_1"/>
    <property type="match status" value="1"/>
</dbReference>
<dbReference type="Proteomes" id="UP000838412">
    <property type="component" value="Chromosome 16"/>
</dbReference>
<reference evidence="3" key="1">
    <citation type="submission" date="2022-01" db="EMBL/GenBank/DDBJ databases">
        <authorList>
            <person name="Braso-Vives M."/>
        </authorList>
    </citation>
    <scope>NUCLEOTIDE SEQUENCE</scope>
</reference>
<dbReference type="OrthoDB" id="10063783at2759"/>
<name>A0A8K0EEX5_BRALA</name>
<dbReference type="AlphaFoldDB" id="A0A8K0EEX5"/>
<dbReference type="SMART" id="SM00137">
    <property type="entry name" value="MAM"/>
    <property type="match status" value="1"/>
</dbReference>
<dbReference type="GO" id="GO:0016020">
    <property type="term" value="C:membrane"/>
    <property type="evidence" value="ECO:0007669"/>
    <property type="project" value="InterPro"/>
</dbReference>
<dbReference type="SUPFAM" id="SSF49899">
    <property type="entry name" value="Concanavalin A-like lectins/glucanases"/>
    <property type="match status" value="1"/>
</dbReference>
<keyword evidence="1" id="KW-0732">Signal</keyword>
<keyword evidence="4" id="KW-1185">Reference proteome</keyword>
<dbReference type="PROSITE" id="PS50060">
    <property type="entry name" value="MAM_2"/>
    <property type="match status" value="1"/>
</dbReference>
<evidence type="ECO:0000256" key="1">
    <source>
        <dbReference type="SAM" id="SignalP"/>
    </source>
</evidence>
<evidence type="ECO:0000259" key="2">
    <source>
        <dbReference type="PROSITE" id="PS50060"/>
    </source>
</evidence>
<feature type="domain" description="MAM" evidence="2">
    <location>
        <begin position="45"/>
        <end position="195"/>
    </location>
</feature>
<dbReference type="CDD" id="cd06263">
    <property type="entry name" value="MAM"/>
    <property type="match status" value="1"/>
</dbReference>
<feature type="signal peptide" evidence="1">
    <location>
        <begin position="1"/>
        <end position="22"/>
    </location>
</feature>
<dbReference type="PANTHER" id="PTHR23282:SF142">
    <property type="entry name" value="MAM DOMAIN-CONTAINING PROTEIN"/>
    <property type="match status" value="1"/>
</dbReference>
<feature type="chain" id="PRO_5035463006" evidence="1">
    <location>
        <begin position="23"/>
        <end position="198"/>
    </location>
</feature>
<dbReference type="InterPro" id="IPR013320">
    <property type="entry name" value="ConA-like_dom_sf"/>
</dbReference>
<dbReference type="InterPro" id="IPR051560">
    <property type="entry name" value="MAM_domain-containing"/>
</dbReference>
<sequence>MGRESVILLWALLLVWSRECQSYTTAGYVYSATDSITDGEKETNISCDFDFSECGYRNASSDFQWIRHTGPTASAATGPSGDHTTGHGYYMYIETSNVLTRAVARLVSPTVSDSGQYCLQFAYHMYGADIDQLRVLVGSSVEWIRSNNQGNSWHQASVDVYIFYDQIVFEGFGGNGYRGDIAIDDVVLYPGSCQWTGW</sequence>
<dbReference type="Pfam" id="PF00629">
    <property type="entry name" value="MAM"/>
    <property type="match status" value="1"/>
</dbReference>
<protein>
    <submittedName>
        <fullName evidence="3">MDGA1 protein</fullName>
    </submittedName>
</protein>
<proteinExistence type="predicted"/>
<dbReference type="InterPro" id="IPR000998">
    <property type="entry name" value="MAM_dom"/>
</dbReference>
<dbReference type="EMBL" id="OV696701">
    <property type="protein sequence ID" value="CAH1248363.1"/>
    <property type="molecule type" value="Genomic_DNA"/>
</dbReference>
<accession>A0A8K0EEX5</accession>
<organism evidence="3 4">
    <name type="scientific">Branchiostoma lanceolatum</name>
    <name type="common">Common lancelet</name>
    <name type="synonym">Amphioxus lanceolatum</name>
    <dbReference type="NCBI Taxonomy" id="7740"/>
    <lineage>
        <taxon>Eukaryota</taxon>
        <taxon>Metazoa</taxon>
        <taxon>Chordata</taxon>
        <taxon>Cephalochordata</taxon>
        <taxon>Leptocardii</taxon>
        <taxon>Amphioxiformes</taxon>
        <taxon>Branchiostomatidae</taxon>
        <taxon>Branchiostoma</taxon>
    </lineage>
</organism>
<gene>
    <name evidence="3" type="primary">MDGA1</name>
    <name evidence="3" type="ORF">BLAG_LOCUS9713</name>
</gene>
<dbReference type="Gene3D" id="2.60.120.200">
    <property type="match status" value="1"/>
</dbReference>
<evidence type="ECO:0000313" key="3">
    <source>
        <dbReference type="EMBL" id="CAH1248363.1"/>
    </source>
</evidence>
<evidence type="ECO:0000313" key="4">
    <source>
        <dbReference type="Proteomes" id="UP000838412"/>
    </source>
</evidence>